<feature type="transmembrane region" description="Helical" evidence="20">
    <location>
        <begin position="507"/>
        <end position="527"/>
    </location>
</feature>
<reference evidence="23" key="2">
    <citation type="submission" date="2025-09" db="UniProtKB">
        <authorList>
            <consortium name="Ensembl"/>
        </authorList>
    </citation>
    <scope>IDENTIFICATION</scope>
</reference>
<dbReference type="InterPro" id="IPR011009">
    <property type="entry name" value="Kinase-like_dom_sf"/>
</dbReference>
<protein>
    <recommendedName>
        <fullName evidence="2">receptor protein-tyrosine kinase</fullName>
        <ecNumber evidence="2">2.7.10.1</ecNumber>
    </recommendedName>
</protein>
<keyword evidence="3" id="KW-0808">Transferase</keyword>
<evidence type="ECO:0000256" key="10">
    <source>
        <dbReference type="ARBA" id="ARBA00023136"/>
    </source>
</evidence>
<dbReference type="Gene3D" id="2.60.40.10">
    <property type="entry name" value="Immunoglobulins"/>
    <property type="match status" value="1"/>
</dbReference>
<feature type="transmembrane region" description="Helical" evidence="20">
    <location>
        <begin position="293"/>
        <end position="315"/>
    </location>
</feature>
<dbReference type="GO" id="GO:0006909">
    <property type="term" value="P:phagocytosis"/>
    <property type="evidence" value="ECO:0007669"/>
    <property type="project" value="TreeGrafter"/>
</dbReference>
<organism evidence="23 24">
    <name type="scientific">Oncorhynchus kisutch</name>
    <name type="common">Coho salmon</name>
    <name type="synonym">Salmo kisutch</name>
    <dbReference type="NCBI Taxonomy" id="8019"/>
    <lineage>
        <taxon>Eukaryota</taxon>
        <taxon>Metazoa</taxon>
        <taxon>Chordata</taxon>
        <taxon>Craniata</taxon>
        <taxon>Vertebrata</taxon>
        <taxon>Euteleostomi</taxon>
        <taxon>Actinopterygii</taxon>
        <taxon>Neopterygii</taxon>
        <taxon>Teleostei</taxon>
        <taxon>Protacanthopterygii</taxon>
        <taxon>Salmoniformes</taxon>
        <taxon>Salmonidae</taxon>
        <taxon>Salmoninae</taxon>
        <taxon>Oncorhynchus</taxon>
    </lineage>
</organism>
<evidence type="ECO:0000256" key="8">
    <source>
        <dbReference type="ARBA" id="ARBA00022840"/>
    </source>
</evidence>
<keyword evidence="11" id="KW-0829">Tyrosine-protein kinase</keyword>
<keyword evidence="4 20" id="KW-0812">Transmembrane</keyword>
<sequence>MEGKNVKTGLDFCLSVLRIDRVKLSDIGRYCCMATVGRKDLMSQEGHIQLEGIPHFSVKPHNVTVVATVSLSLQCLNGGPLNTIQDAVSHSPSTLNISGLNHTSSFSCEAHNSKGVATSASGTVPVVPSQAQKVQVVEVTNSSLHISWEPGFGGVYPVSLRLVLTLRNLLIHNQNVYVPPAQHLIPELKPYTFYDVRVACRSSHGASSWTPWVALHTAEGGKLYATIFYPQPISVYKIILLSVSLSVCACTVTGYGPWSPVQSLKQKHPGQSGQNRGRQQDDVSLHQTFSWHWWYVVMGIAVSLALIGFIVYAIILRQRETCFGYTFYPMRNAGGDFVVRYSAGRTYNRQSNEATLNSLVISDELKQRLQDVMVDSHKLTLGKTLGEGEFGSVLEGLLVHQQTVLKVAVKTMKISICTRTEMEDFLEEAACMKEFDHPNVMRLLGVCLQAAERGGYPSPVIVKFLLHKYILALWPFSFYSLPSQMLVKFIARGMEYLCNKRFIHRDLAARNCIVYYVVHICPILAFLRRSIAGDYYRQGRISKMPVKWIAIESLVDRVYTTKMENSEIYDYLRQGNRLKQPPGCLDTIYFLMFSCWLLSPKDCPGFPSLRCDLEKALEEMPEQEEADYLLYVNMEEPSGSLLGAIGGWEPFGLPYPSYWKNMGNLETIQVHHHNHHDHAERYVLCPQHKAQPYLNDSMDSPQHKAQPYLNDSVDSPQHKAHVATQMLSVEK</sequence>
<evidence type="ECO:0000256" key="6">
    <source>
        <dbReference type="ARBA" id="ARBA00022741"/>
    </source>
</evidence>
<evidence type="ECO:0000313" key="23">
    <source>
        <dbReference type="Ensembl" id="ENSOKIP00005109113.1"/>
    </source>
</evidence>
<dbReference type="GO" id="GO:0005886">
    <property type="term" value="C:plasma membrane"/>
    <property type="evidence" value="ECO:0007669"/>
    <property type="project" value="TreeGrafter"/>
</dbReference>
<dbReference type="PROSITE" id="PS00107">
    <property type="entry name" value="PROTEIN_KINASE_ATP"/>
    <property type="match status" value="1"/>
</dbReference>
<keyword evidence="17" id="KW-0460">Magnesium</keyword>
<dbReference type="Pfam" id="PF00041">
    <property type="entry name" value="fn3"/>
    <property type="match status" value="1"/>
</dbReference>
<comment type="catalytic activity">
    <reaction evidence="14">
        <text>L-tyrosyl-[protein] + ATP = O-phospho-L-tyrosyl-[protein] + ADP + H(+)</text>
        <dbReference type="Rhea" id="RHEA:10596"/>
        <dbReference type="Rhea" id="RHEA-COMP:10136"/>
        <dbReference type="Rhea" id="RHEA-COMP:20101"/>
        <dbReference type="ChEBI" id="CHEBI:15378"/>
        <dbReference type="ChEBI" id="CHEBI:30616"/>
        <dbReference type="ChEBI" id="CHEBI:46858"/>
        <dbReference type="ChEBI" id="CHEBI:61978"/>
        <dbReference type="ChEBI" id="CHEBI:456216"/>
        <dbReference type="EC" id="2.7.10.1"/>
    </reaction>
</comment>
<dbReference type="PROSITE" id="PS00109">
    <property type="entry name" value="PROTEIN_KINASE_TYR"/>
    <property type="match status" value="1"/>
</dbReference>
<evidence type="ECO:0000256" key="14">
    <source>
        <dbReference type="ARBA" id="ARBA00051243"/>
    </source>
</evidence>
<dbReference type="GO" id="GO:0007169">
    <property type="term" value="P:cell surface receptor protein tyrosine kinase signaling pathway"/>
    <property type="evidence" value="ECO:0007669"/>
    <property type="project" value="TreeGrafter"/>
</dbReference>
<name>A0A8C7L0S8_ONCKI</name>
<keyword evidence="13" id="KW-0325">Glycoprotein</keyword>
<evidence type="ECO:0000256" key="15">
    <source>
        <dbReference type="PIRSR" id="PIRSR000615-1"/>
    </source>
</evidence>
<feature type="binding site" evidence="18">
    <location>
        <position position="410"/>
    </location>
    <ligand>
        <name>ATP</name>
        <dbReference type="ChEBI" id="CHEBI:30616"/>
    </ligand>
</feature>
<evidence type="ECO:0000259" key="22">
    <source>
        <dbReference type="PROSITE" id="PS50853"/>
    </source>
</evidence>
<evidence type="ECO:0000256" key="3">
    <source>
        <dbReference type="ARBA" id="ARBA00022679"/>
    </source>
</evidence>
<dbReference type="GO" id="GO:0007399">
    <property type="term" value="P:nervous system development"/>
    <property type="evidence" value="ECO:0007669"/>
    <property type="project" value="TreeGrafter"/>
</dbReference>
<evidence type="ECO:0000259" key="21">
    <source>
        <dbReference type="PROSITE" id="PS50011"/>
    </source>
</evidence>
<dbReference type="AlphaFoldDB" id="A0A8C7L0S8"/>
<dbReference type="InterPro" id="IPR008266">
    <property type="entry name" value="Tyr_kinase_AS"/>
</dbReference>
<keyword evidence="8 16" id="KW-0067">ATP-binding</keyword>
<dbReference type="CDD" id="cd00063">
    <property type="entry name" value="FN3"/>
    <property type="match status" value="1"/>
</dbReference>
<dbReference type="GO" id="GO:0030168">
    <property type="term" value="P:platelet activation"/>
    <property type="evidence" value="ECO:0007669"/>
    <property type="project" value="TreeGrafter"/>
</dbReference>
<dbReference type="InterPro" id="IPR017441">
    <property type="entry name" value="Protein_kinase_ATP_BS"/>
</dbReference>
<evidence type="ECO:0000256" key="2">
    <source>
        <dbReference type="ARBA" id="ARBA00011902"/>
    </source>
</evidence>
<evidence type="ECO:0000256" key="5">
    <source>
        <dbReference type="ARBA" id="ARBA00022737"/>
    </source>
</evidence>
<dbReference type="InterPro" id="IPR036116">
    <property type="entry name" value="FN3_sf"/>
</dbReference>
<dbReference type="PANTHER" id="PTHR24416">
    <property type="entry name" value="TYROSINE-PROTEIN KINASE RECEPTOR"/>
    <property type="match status" value="1"/>
</dbReference>
<dbReference type="InterPro" id="IPR001245">
    <property type="entry name" value="Ser-Thr/Tyr_kinase_cat_dom"/>
</dbReference>
<feature type="region of interest" description="Disordered" evidence="19">
    <location>
        <begin position="693"/>
        <end position="717"/>
    </location>
</feature>
<evidence type="ECO:0000256" key="1">
    <source>
        <dbReference type="ARBA" id="ARBA00004479"/>
    </source>
</evidence>
<dbReference type="Ensembl" id="ENSOKIT00005116893.1">
    <property type="protein sequence ID" value="ENSOKIP00005109113.1"/>
    <property type="gene ID" value="ENSOKIG00005047749.1"/>
</dbReference>
<keyword evidence="10 20" id="KW-0472">Membrane</keyword>
<dbReference type="SMART" id="SM00060">
    <property type="entry name" value="FN3"/>
    <property type="match status" value="1"/>
</dbReference>
<dbReference type="Proteomes" id="UP000694557">
    <property type="component" value="Unassembled WGS sequence"/>
</dbReference>
<evidence type="ECO:0000256" key="16">
    <source>
        <dbReference type="PIRSR" id="PIRSR000615-2"/>
    </source>
</evidence>
<keyword evidence="12" id="KW-0675">Receptor</keyword>
<proteinExistence type="predicted"/>
<keyword evidence="9 20" id="KW-1133">Transmembrane helix</keyword>
<evidence type="ECO:0000256" key="4">
    <source>
        <dbReference type="ARBA" id="ARBA00022692"/>
    </source>
</evidence>
<dbReference type="SUPFAM" id="SSF56112">
    <property type="entry name" value="Protein kinase-like (PK-like)"/>
    <property type="match status" value="1"/>
</dbReference>
<evidence type="ECO:0000256" key="7">
    <source>
        <dbReference type="ARBA" id="ARBA00022777"/>
    </source>
</evidence>
<accession>A0A8C7L0S8</accession>
<evidence type="ECO:0000313" key="24">
    <source>
        <dbReference type="Proteomes" id="UP000694557"/>
    </source>
</evidence>
<dbReference type="GO" id="GO:0004714">
    <property type="term" value="F:transmembrane receptor protein tyrosine kinase activity"/>
    <property type="evidence" value="ECO:0007669"/>
    <property type="project" value="UniProtKB-EC"/>
</dbReference>
<dbReference type="GO" id="GO:0043235">
    <property type="term" value="C:receptor complex"/>
    <property type="evidence" value="ECO:0007669"/>
    <property type="project" value="TreeGrafter"/>
</dbReference>
<evidence type="ECO:0000256" key="17">
    <source>
        <dbReference type="PIRSR" id="PIRSR000615-3"/>
    </source>
</evidence>
<keyword evidence="17" id="KW-0479">Metal-binding</keyword>
<dbReference type="SUPFAM" id="SSF49265">
    <property type="entry name" value="Fibronectin type III"/>
    <property type="match status" value="1"/>
</dbReference>
<feature type="domain" description="Protein kinase" evidence="21">
    <location>
        <begin position="379"/>
        <end position="731"/>
    </location>
</feature>
<feature type="active site" description="Proton acceptor" evidence="15">
    <location>
        <position position="506"/>
    </location>
</feature>
<dbReference type="GO" id="GO:0051897">
    <property type="term" value="P:positive regulation of phosphatidylinositol 3-kinase/protein kinase B signal transduction"/>
    <property type="evidence" value="ECO:0007669"/>
    <property type="project" value="TreeGrafter"/>
</dbReference>
<dbReference type="InterPro" id="IPR050122">
    <property type="entry name" value="RTK"/>
</dbReference>
<dbReference type="PROSITE" id="PS50011">
    <property type="entry name" value="PROTEIN_KINASE_DOM"/>
    <property type="match status" value="1"/>
</dbReference>
<dbReference type="InterPro" id="IPR003961">
    <property type="entry name" value="FN3_dom"/>
</dbReference>
<dbReference type="GO" id="GO:0001779">
    <property type="term" value="P:natural killer cell differentiation"/>
    <property type="evidence" value="ECO:0007669"/>
    <property type="project" value="TreeGrafter"/>
</dbReference>
<evidence type="ECO:0000256" key="18">
    <source>
        <dbReference type="PROSITE-ProRule" id="PRU10141"/>
    </source>
</evidence>
<keyword evidence="7" id="KW-0418">Kinase</keyword>
<dbReference type="FunFam" id="3.30.200.20:FF:000509">
    <property type="entry name" value="Tyrosine-protein kinase receptor UFO"/>
    <property type="match status" value="1"/>
</dbReference>
<dbReference type="Gene3D" id="1.10.510.10">
    <property type="entry name" value="Transferase(Phosphotransferase) domain 1"/>
    <property type="match status" value="1"/>
</dbReference>
<evidence type="ECO:0000256" key="20">
    <source>
        <dbReference type="SAM" id="Phobius"/>
    </source>
</evidence>
<dbReference type="Pfam" id="PF07714">
    <property type="entry name" value="PK_Tyr_Ser-Thr"/>
    <property type="match status" value="1"/>
</dbReference>
<dbReference type="PROSITE" id="PS50853">
    <property type="entry name" value="FN3"/>
    <property type="match status" value="1"/>
</dbReference>
<dbReference type="GO" id="GO:0043066">
    <property type="term" value="P:negative regulation of apoptotic process"/>
    <property type="evidence" value="ECO:0007669"/>
    <property type="project" value="TreeGrafter"/>
</dbReference>
<dbReference type="PANTHER" id="PTHR24416:SF323">
    <property type="entry name" value="TYROSINE-PROTEIN KINASE RECEPTOR UFO"/>
    <property type="match status" value="1"/>
</dbReference>
<dbReference type="Gene3D" id="3.30.200.20">
    <property type="entry name" value="Phosphorylase Kinase, domain 1"/>
    <property type="match status" value="1"/>
</dbReference>
<dbReference type="GO" id="GO:0046872">
    <property type="term" value="F:metal ion binding"/>
    <property type="evidence" value="ECO:0007669"/>
    <property type="project" value="UniProtKB-KW"/>
</dbReference>
<keyword evidence="24" id="KW-1185">Reference proteome</keyword>
<dbReference type="SMART" id="SM00219">
    <property type="entry name" value="TyrKc"/>
    <property type="match status" value="1"/>
</dbReference>
<keyword evidence="5" id="KW-0677">Repeat</keyword>
<evidence type="ECO:0000256" key="12">
    <source>
        <dbReference type="ARBA" id="ARBA00023170"/>
    </source>
</evidence>
<dbReference type="InterPro" id="IPR013783">
    <property type="entry name" value="Ig-like_fold"/>
</dbReference>
<evidence type="ECO:0000256" key="19">
    <source>
        <dbReference type="SAM" id="MobiDB-lite"/>
    </source>
</evidence>
<dbReference type="GO" id="GO:0016477">
    <property type="term" value="P:cell migration"/>
    <property type="evidence" value="ECO:0007669"/>
    <property type="project" value="TreeGrafter"/>
</dbReference>
<feature type="transmembrane region" description="Helical" evidence="20">
    <location>
        <begin position="238"/>
        <end position="258"/>
    </location>
</feature>
<comment type="subcellular location">
    <subcellularLocation>
        <location evidence="1">Membrane</location>
        <topology evidence="1">Single-pass type I membrane protein</topology>
    </subcellularLocation>
</comment>
<dbReference type="PRINTS" id="PR00109">
    <property type="entry name" value="TYRKINASE"/>
</dbReference>
<feature type="binding site" evidence="17">
    <location>
        <position position="511"/>
    </location>
    <ligand>
        <name>Mg(2+)</name>
        <dbReference type="ChEBI" id="CHEBI:18420"/>
    </ligand>
</feature>
<keyword evidence="6 16" id="KW-0547">Nucleotide-binding</keyword>
<evidence type="ECO:0000256" key="11">
    <source>
        <dbReference type="ARBA" id="ARBA00023137"/>
    </source>
</evidence>
<evidence type="ECO:0000256" key="9">
    <source>
        <dbReference type="ARBA" id="ARBA00022989"/>
    </source>
</evidence>
<feature type="domain" description="Fibronectin type-III" evidence="22">
    <location>
        <begin position="130"/>
        <end position="220"/>
    </location>
</feature>
<dbReference type="EC" id="2.7.10.1" evidence="2"/>
<dbReference type="InterPro" id="IPR000719">
    <property type="entry name" value="Prot_kinase_dom"/>
</dbReference>
<dbReference type="GO" id="GO:0005524">
    <property type="term" value="F:ATP binding"/>
    <property type="evidence" value="ECO:0007669"/>
    <property type="project" value="UniProtKB-UniRule"/>
</dbReference>
<evidence type="ECO:0000256" key="13">
    <source>
        <dbReference type="ARBA" id="ARBA00023180"/>
    </source>
</evidence>
<dbReference type="GeneTree" id="ENSGT00940000160232"/>
<reference evidence="23" key="1">
    <citation type="submission" date="2025-08" db="UniProtKB">
        <authorList>
            <consortium name="Ensembl"/>
        </authorList>
    </citation>
    <scope>IDENTIFICATION</scope>
</reference>
<dbReference type="InterPro" id="IPR020635">
    <property type="entry name" value="Tyr_kinase_cat_dom"/>
</dbReference>
<feature type="binding site" evidence="16">
    <location>
        <position position="510"/>
    </location>
    <ligand>
        <name>ATP</name>
        <dbReference type="ChEBI" id="CHEBI:30616"/>
    </ligand>
</feature>